<dbReference type="Proteomes" id="UP001149009">
    <property type="component" value="Unassembled WGS sequence"/>
</dbReference>
<evidence type="ECO:0000256" key="4">
    <source>
        <dbReference type="ARBA" id="ARBA00022519"/>
    </source>
</evidence>
<dbReference type="GO" id="GO:0012505">
    <property type="term" value="C:endomembrane system"/>
    <property type="evidence" value="ECO:0007669"/>
    <property type="project" value="UniProtKB-SubCell"/>
</dbReference>
<proteinExistence type="predicted"/>
<keyword evidence="5" id="KW-0472">Membrane</keyword>
<reference evidence="6" key="1">
    <citation type="submission" date="2022-08" db="EMBL/GenBank/DDBJ databases">
        <title>Chelativorans sichuanense sp. nov., a paraffin oil-degrading bacterium isolated from a mixture of oil-based drill cuttings and paddy soil.</title>
        <authorList>
            <person name="Yu J."/>
            <person name="Liu H."/>
            <person name="Chen Q."/>
        </authorList>
    </citation>
    <scope>NUCLEOTIDE SEQUENCE</scope>
    <source>
        <strain evidence="6">SCAU 2101</strain>
    </source>
</reference>
<keyword evidence="3" id="KW-1003">Cell membrane</keyword>
<dbReference type="PANTHER" id="PTHR30024">
    <property type="entry name" value="ALIPHATIC SULFONATES-BINDING PROTEIN-RELATED"/>
    <property type="match status" value="1"/>
</dbReference>
<dbReference type="PANTHER" id="PTHR30024:SF43">
    <property type="entry name" value="BLL4572 PROTEIN"/>
    <property type="match status" value="1"/>
</dbReference>
<evidence type="ECO:0000313" key="7">
    <source>
        <dbReference type="Proteomes" id="UP001149009"/>
    </source>
</evidence>
<keyword evidence="4" id="KW-0997">Cell inner membrane</keyword>
<dbReference type="EMBL" id="JAODNV010000009">
    <property type="protein sequence ID" value="MCT8990551.1"/>
    <property type="molecule type" value="Genomic_DNA"/>
</dbReference>
<sequence>MCDQITAGFLPLLDSAILITAKERGFAEEEGIDLLLVKETSWANVRDRIAVGHFDVAHMLAPMPIAANLGLSPIPMQLAAPMALGFGGNAISVSNALWAAMAEFGAGGLDNPAAAGRALRLAIGKRRAAGGSNLRFAVVHPHSGHNFELRYWLAASGIDPERDVDIAILPPPLMPDAIAAGRIDGFCVGEPWSSVAVAAGKAHIVAVKAAIWRQSPEKVLGVGAEWAEGHADLLQRLLRALYRSAVWCGLAKNRAALADMLASDAYLAQPARLIFGALAGALETGHGVETVSDFFVPADGAATFPRQAHALWLYAQMVRWGQLDHSVANAEKARLSFRPDLYRSAIGPLGISIPDEDGSTQAGPLFDGAEFDPADLEGYIARQRGAHNRSE</sequence>
<dbReference type="CDD" id="cd13553">
    <property type="entry name" value="PBP2_NrtA_CpmA_like"/>
    <property type="match status" value="1"/>
</dbReference>
<dbReference type="AlphaFoldDB" id="A0A9X2X9E5"/>
<evidence type="ECO:0000256" key="5">
    <source>
        <dbReference type="ARBA" id="ARBA00023136"/>
    </source>
</evidence>
<evidence type="ECO:0000256" key="3">
    <source>
        <dbReference type="ARBA" id="ARBA00022475"/>
    </source>
</evidence>
<dbReference type="InterPro" id="IPR044527">
    <property type="entry name" value="NrtA/CpmA_ABC-bd_dom"/>
</dbReference>
<evidence type="ECO:0000256" key="1">
    <source>
        <dbReference type="ARBA" id="ARBA00004308"/>
    </source>
</evidence>
<organism evidence="6 7">
    <name type="scientific">Chelativorans petroleitrophicus</name>
    <dbReference type="NCBI Taxonomy" id="2975484"/>
    <lineage>
        <taxon>Bacteria</taxon>
        <taxon>Pseudomonadati</taxon>
        <taxon>Pseudomonadota</taxon>
        <taxon>Alphaproteobacteria</taxon>
        <taxon>Hyphomicrobiales</taxon>
        <taxon>Phyllobacteriaceae</taxon>
        <taxon>Chelativorans</taxon>
    </lineage>
</organism>
<dbReference type="RefSeq" id="WP_261515423.1">
    <property type="nucleotide sequence ID" value="NZ_JAODNV010000009.1"/>
</dbReference>
<dbReference type="Gene3D" id="3.40.190.10">
    <property type="entry name" value="Periplasmic binding protein-like II"/>
    <property type="match status" value="2"/>
</dbReference>
<evidence type="ECO:0000313" key="6">
    <source>
        <dbReference type="EMBL" id="MCT8990551.1"/>
    </source>
</evidence>
<evidence type="ECO:0000256" key="2">
    <source>
        <dbReference type="ARBA" id="ARBA00022448"/>
    </source>
</evidence>
<protein>
    <submittedName>
        <fullName evidence="6">ABC transporter substrate-binding protein</fullName>
    </submittedName>
</protein>
<accession>A0A9X2X9E5</accession>
<comment type="caution">
    <text evidence="6">The sequence shown here is derived from an EMBL/GenBank/DDBJ whole genome shotgun (WGS) entry which is preliminary data.</text>
</comment>
<name>A0A9X2X9E5_9HYPH</name>
<comment type="subcellular location">
    <subcellularLocation>
        <location evidence="1">Endomembrane system</location>
    </subcellularLocation>
</comment>
<keyword evidence="7" id="KW-1185">Reference proteome</keyword>
<keyword evidence="2" id="KW-0813">Transport</keyword>
<gene>
    <name evidence="6" type="ORF">NYR54_09645</name>
</gene>
<dbReference type="SUPFAM" id="SSF53850">
    <property type="entry name" value="Periplasmic binding protein-like II"/>
    <property type="match status" value="1"/>
</dbReference>
<dbReference type="Pfam" id="PF13379">
    <property type="entry name" value="NMT1_2"/>
    <property type="match status" value="1"/>
</dbReference>